<sequence length="728" mass="80236">MAPSESPPGCQRLRTLDWSVSTSCRLTFMLPHHFVLGAAYHVASATDAFHLSEFQFSSCQHEESPFFDPYNIYRWQQATPLSPPESPEDVSDMSTLDSDCLSPDGLSAFANESIMDNSTHSTSTEAGWSPVTIMSSFPALSLPDPATWTEPSSSTSEFGFSPFWIRHQGDSLSWPDAETSPMMSAYMPESFDTFDDGSACSWTSGPFPSGMSDEAFSGQGRSRIQSQHEQDVDQYATGQAWSSSQGTSSMALPALPLIQAHPLSALSQVLPQSAGFVGNPEDMVGLYPGTVSYDGSSFVPEAITPGYHWYTKAGADAFLTNQVPMAPATADDGYCAAGQSSSQRHRISSLPVTSGGSQFPYPGAHYRIMPVSRERHHDHPASVAHPSGNGSNFRSPNETTLAAITDETEGRCRTHYLYKNGSDEDGYYRCPFAPQDDCNHKPTKLKCNYDKYIDSHIKPFRCRSQTCNNTVFSSTACLLRHEREAHGLHGHGNRPYLCKYKHCERSSRDNGFPRHYNLMDHMKRVHDFTPSGDETSAAQPSETKSSKKSQRTKKRKAVSPVLGAETHRQRKGDDSQGTVHPRSGSNRASFTAEEQRLHMKSQWDHERGAITQELENLQPNDSARMARVVQSFARTGPVVESIRTIAHPSRNWDTSPTRNTTLREWKKTDRPEDTPGLPLCPAREAPGLGCGPETKRGTKGPNCFGPYSTVLEELVTTVEKHAVTAVRG</sequence>
<reference evidence="1" key="1">
    <citation type="submission" date="2024-02" db="EMBL/GenBank/DDBJ databases">
        <title>Metagenome Assembled Genome of Zalaria obscura JY119.</title>
        <authorList>
            <person name="Vighnesh L."/>
            <person name="Jagadeeshwari U."/>
            <person name="Venkata Ramana C."/>
            <person name="Sasikala C."/>
        </authorList>
    </citation>
    <scope>NUCLEOTIDE SEQUENCE</scope>
    <source>
        <strain evidence="1">JY119</strain>
    </source>
</reference>
<keyword evidence="2" id="KW-1185">Reference proteome</keyword>
<dbReference type="Proteomes" id="UP001320706">
    <property type="component" value="Unassembled WGS sequence"/>
</dbReference>
<accession>A0ACC3SI89</accession>
<dbReference type="EMBL" id="JAMKPW020000010">
    <property type="protein sequence ID" value="KAK8214709.1"/>
    <property type="molecule type" value="Genomic_DNA"/>
</dbReference>
<gene>
    <name evidence="1" type="ORF">M8818_002289</name>
</gene>
<protein>
    <submittedName>
        <fullName evidence="1">Uncharacterized protein</fullName>
    </submittedName>
</protein>
<evidence type="ECO:0000313" key="2">
    <source>
        <dbReference type="Proteomes" id="UP001320706"/>
    </source>
</evidence>
<organism evidence="1 2">
    <name type="scientific">Zalaria obscura</name>
    <dbReference type="NCBI Taxonomy" id="2024903"/>
    <lineage>
        <taxon>Eukaryota</taxon>
        <taxon>Fungi</taxon>
        <taxon>Dikarya</taxon>
        <taxon>Ascomycota</taxon>
        <taxon>Pezizomycotina</taxon>
        <taxon>Dothideomycetes</taxon>
        <taxon>Dothideomycetidae</taxon>
        <taxon>Dothideales</taxon>
        <taxon>Zalariaceae</taxon>
        <taxon>Zalaria</taxon>
    </lineage>
</organism>
<name>A0ACC3SI89_9PEZI</name>
<proteinExistence type="predicted"/>
<comment type="caution">
    <text evidence="1">The sequence shown here is derived from an EMBL/GenBank/DDBJ whole genome shotgun (WGS) entry which is preliminary data.</text>
</comment>
<evidence type="ECO:0000313" key="1">
    <source>
        <dbReference type="EMBL" id="KAK8214709.1"/>
    </source>
</evidence>